<dbReference type="AlphaFoldDB" id="A0A5N6V9A6"/>
<keyword evidence="1" id="KW-0812">Transmembrane</keyword>
<proteinExistence type="predicted"/>
<protein>
    <submittedName>
        <fullName evidence="2">Uncharacterized protein</fullName>
    </submittedName>
</protein>
<evidence type="ECO:0000313" key="3">
    <source>
        <dbReference type="Proteomes" id="UP000326950"/>
    </source>
</evidence>
<keyword evidence="1" id="KW-1133">Transmembrane helix</keyword>
<evidence type="ECO:0000256" key="1">
    <source>
        <dbReference type="SAM" id="Phobius"/>
    </source>
</evidence>
<dbReference type="Proteomes" id="UP000326950">
    <property type="component" value="Unassembled WGS sequence"/>
</dbReference>
<keyword evidence="3" id="KW-1185">Reference proteome</keyword>
<gene>
    <name evidence="2" type="ORF">BDV40DRAFT_253524</name>
</gene>
<keyword evidence="1" id="KW-0472">Membrane</keyword>
<dbReference type="EMBL" id="ML738590">
    <property type="protein sequence ID" value="KAE8167220.1"/>
    <property type="molecule type" value="Genomic_DNA"/>
</dbReference>
<name>A0A5N6V9A6_ASPTM</name>
<organism evidence="2 3">
    <name type="scientific">Aspergillus tamarii</name>
    <dbReference type="NCBI Taxonomy" id="41984"/>
    <lineage>
        <taxon>Eukaryota</taxon>
        <taxon>Fungi</taxon>
        <taxon>Dikarya</taxon>
        <taxon>Ascomycota</taxon>
        <taxon>Pezizomycotina</taxon>
        <taxon>Eurotiomycetes</taxon>
        <taxon>Eurotiomycetidae</taxon>
        <taxon>Eurotiales</taxon>
        <taxon>Aspergillaceae</taxon>
        <taxon>Aspergillus</taxon>
        <taxon>Aspergillus subgen. Circumdati</taxon>
    </lineage>
</organism>
<feature type="transmembrane region" description="Helical" evidence="1">
    <location>
        <begin position="9"/>
        <end position="27"/>
    </location>
</feature>
<sequence length="63" mass="7308">MIREVLECVMLFICLQIYFCVIIHLNWNQKRCSDLIKNNTTLIVSRFLTALSYLSSVAEALVL</sequence>
<evidence type="ECO:0000313" key="2">
    <source>
        <dbReference type="EMBL" id="KAE8167220.1"/>
    </source>
</evidence>
<reference evidence="2 3" key="1">
    <citation type="submission" date="2019-04" db="EMBL/GenBank/DDBJ databases">
        <title>Friends and foes A comparative genomics study of 23 Aspergillus species from section Flavi.</title>
        <authorList>
            <consortium name="DOE Joint Genome Institute"/>
            <person name="Kjaerbolling I."/>
            <person name="Vesth T."/>
            <person name="Frisvad J.C."/>
            <person name="Nybo J.L."/>
            <person name="Theobald S."/>
            <person name="Kildgaard S."/>
            <person name="Isbrandt T."/>
            <person name="Kuo A."/>
            <person name="Sato A."/>
            <person name="Lyhne E.K."/>
            <person name="Kogle M.E."/>
            <person name="Wiebenga A."/>
            <person name="Kun R.S."/>
            <person name="Lubbers R.J."/>
            <person name="Makela M.R."/>
            <person name="Barry K."/>
            <person name="Chovatia M."/>
            <person name="Clum A."/>
            <person name="Daum C."/>
            <person name="Haridas S."/>
            <person name="He G."/>
            <person name="LaButti K."/>
            <person name="Lipzen A."/>
            <person name="Mondo S."/>
            <person name="Riley R."/>
            <person name="Salamov A."/>
            <person name="Simmons B.A."/>
            <person name="Magnuson J.K."/>
            <person name="Henrissat B."/>
            <person name="Mortensen U.H."/>
            <person name="Larsen T.O."/>
            <person name="Devries R.P."/>
            <person name="Grigoriev I.V."/>
            <person name="Machida M."/>
            <person name="Baker S.E."/>
            <person name="Andersen M.R."/>
        </authorList>
    </citation>
    <scope>NUCLEOTIDE SEQUENCE [LARGE SCALE GENOMIC DNA]</scope>
    <source>
        <strain evidence="2 3">CBS 117626</strain>
    </source>
</reference>
<accession>A0A5N6V9A6</accession>